<accession>A0ABR2ZSE6</accession>
<gene>
    <name evidence="2" type="ORF">AAF712_009355</name>
</gene>
<protein>
    <recommendedName>
        <fullName evidence="4">C2H2-type domain-containing protein</fullName>
    </recommendedName>
</protein>
<comment type="caution">
    <text evidence="2">The sequence shown here is derived from an EMBL/GenBank/DDBJ whole genome shotgun (WGS) entry which is preliminary data.</text>
</comment>
<keyword evidence="3" id="KW-1185">Reference proteome</keyword>
<evidence type="ECO:0000256" key="1">
    <source>
        <dbReference type="SAM" id="MobiDB-lite"/>
    </source>
</evidence>
<dbReference type="Gene3D" id="3.30.160.60">
    <property type="entry name" value="Classic Zinc Finger"/>
    <property type="match status" value="1"/>
</dbReference>
<evidence type="ECO:0008006" key="4">
    <source>
        <dbReference type="Google" id="ProtNLM"/>
    </source>
</evidence>
<organism evidence="2 3">
    <name type="scientific">Marasmius tenuissimus</name>
    <dbReference type="NCBI Taxonomy" id="585030"/>
    <lineage>
        <taxon>Eukaryota</taxon>
        <taxon>Fungi</taxon>
        <taxon>Dikarya</taxon>
        <taxon>Basidiomycota</taxon>
        <taxon>Agaricomycotina</taxon>
        <taxon>Agaricomycetes</taxon>
        <taxon>Agaricomycetidae</taxon>
        <taxon>Agaricales</taxon>
        <taxon>Marasmiineae</taxon>
        <taxon>Marasmiaceae</taxon>
        <taxon>Marasmius</taxon>
    </lineage>
</organism>
<proteinExistence type="predicted"/>
<dbReference type="EMBL" id="JBBXMP010000075">
    <property type="protein sequence ID" value="KAL0063663.1"/>
    <property type="molecule type" value="Genomic_DNA"/>
</dbReference>
<dbReference type="InterPro" id="IPR036236">
    <property type="entry name" value="Znf_C2H2_sf"/>
</dbReference>
<feature type="region of interest" description="Disordered" evidence="1">
    <location>
        <begin position="66"/>
        <end position="85"/>
    </location>
</feature>
<name>A0ABR2ZSE6_9AGAR</name>
<evidence type="ECO:0000313" key="2">
    <source>
        <dbReference type="EMBL" id="KAL0063663.1"/>
    </source>
</evidence>
<sequence length="152" mass="16551">MEAATTSYNVISRNSRGHSYPEYASEASNNVLGLGLSLMTSAQSRVPVYTYNHPVVPPGIQVAGHSPSCHPTSTHGRIVLPPDTGRGVGGDFPPRTTMPMDTVASPSVIEASFKRHHEKVHKGIKDFVCEFCSKEFTTKHTMKRHSGTCRSK</sequence>
<dbReference type="SUPFAM" id="SSF57667">
    <property type="entry name" value="beta-beta-alpha zinc fingers"/>
    <property type="match status" value="1"/>
</dbReference>
<reference evidence="2 3" key="1">
    <citation type="submission" date="2024-05" db="EMBL/GenBank/DDBJ databases">
        <title>A draft genome resource for the thread blight pathogen Marasmius tenuissimus strain MS-2.</title>
        <authorList>
            <person name="Yulfo-Soto G.E."/>
            <person name="Baruah I.K."/>
            <person name="Amoako-Attah I."/>
            <person name="Bukari Y."/>
            <person name="Meinhardt L.W."/>
            <person name="Bailey B.A."/>
            <person name="Cohen S.P."/>
        </authorList>
    </citation>
    <scope>NUCLEOTIDE SEQUENCE [LARGE SCALE GENOMIC DNA]</scope>
    <source>
        <strain evidence="2 3">MS-2</strain>
    </source>
</reference>
<dbReference type="Proteomes" id="UP001437256">
    <property type="component" value="Unassembled WGS sequence"/>
</dbReference>
<evidence type="ECO:0000313" key="3">
    <source>
        <dbReference type="Proteomes" id="UP001437256"/>
    </source>
</evidence>